<dbReference type="NCBIfam" id="TIGR02400">
    <property type="entry name" value="trehalose_OtsA"/>
    <property type="match status" value="1"/>
</dbReference>
<dbReference type="InterPro" id="IPR001830">
    <property type="entry name" value="Glyco_trans_20"/>
</dbReference>
<dbReference type="EMBL" id="FONX01000013">
    <property type="protein sequence ID" value="SFF12511.1"/>
    <property type="molecule type" value="Genomic_DNA"/>
</dbReference>
<evidence type="ECO:0000313" key="10">
    <source>
        <dbReference type="EMBL" id="SFF12511.1"/>
    </source>
</evidence>
<comment type="catalytic activity">
    <reaction evidence="8 9">
        <text>D-glucose 6-phosphate + UDP-alpha-D-glucose = alpha,alpha-trehalose 6-phosphate + UDP + H(+)</text>
        <dbReference type="Rhea" id="RHEA:18889"/>
        <dbReference type="ChEBI" id="CHEBI:15378"/>
        <dbReference type="ChEBI" id="CHEBI:58223"/>
        <dbReference type="ChEBI" id="CHEBI:58429"/>
        <dbReference type="ChEBI" id="CHEBI:58885"/>
        <dbReference type="ChEBI" id="CHEBI:61548"/>
        <dbReference type="EC" id="2.4.1.15"/>
    </reaction>
</comment>
<dbReference type="GO" id="GO:0005992">
    <property type="term" value="P:trehalose biosynthetic process"/>
    <property type="evidence" value="ECO:0007669"/>
    <property type="project" value="UniProtKB-UniRule"/>
</dbReference>
<dbReference type="GO" id="GO:0003825">
    <property type="term" value="F:alpha,alpha-trehalose-phosphate synthase (UDP-forming) activity"/>
    <property type="evidence" value="ECO:0007669"/>
    <property type="project" value="UniProtKB-UniRule"/>
</dbReference>
<evidence type="ECO:0000256" key="2">
    <source>
        <dbReference type="ARBA" id="ARBA00008799"/>
    </source>
</evidence>
<comment type="function">
    <text evidence="9">Probably involved in the osmoprotection via the biosynthesis of trehalose. Catalyzes the transfer of glucose from UDP-alpha-D-glucose (UDP-Glc) to D-glucose 6-phosphate (Glc-6-P) to form trehalose-6-phosphate. Acts with retention of the anomeric configuration of the UDP-sugar donor.</text>
</comment>
<accession>A0A1I2G7D0</accession>
<dbReference type="AlphaFoldDB" id="A0A1I2G7D0"/>
<dbReference type="UniPathway" id="UPA00299"/>
<name>A0A1I2G7D0_9BURK</name>
<evidence type="ECO:0000256" key="4">
    <source>
        <dbReference type="ARBA" id="ARBA00012538"/>
    </source>
</evidence>
<evidence type="ECO:0000256" key="6">
    <source>
        <dbReference type="ARBA" id="ARBA00022676"/>
    </source>
</evidence>
<keyword evidence="11" id="KW-1185">Reference proteome</keyword>
<keyword evidence="7 9" id="KW-0808">Transferase</keyword>
<proteinExistence type="inferred from homology"/>
<evidence type="ECO:0000256" key="3">
    <source>
        <dbReference type="ARBA" id="ARBA00011881"/>
    </source>
</evidence>
<dbReference type="PANTHER" id="PTHR10788">
    <property type="entry name" value="TREHALOSE-6-PHOSPHATE SYNTHASE"/>
    <property type="match status" value="1"/>
</dbReference>
<comment type="pathway">
    <text evidence="1 9">Glycan biosynthesis; trehalose biosynthesis.</text>
</comment>
<organism evidence="10 11">
    <name type="scientific">Paracidovorax wautersii</name>
    <dbReference type="NCBI Taxonomy" id="1177982"/>
    <lineage>
        <taxon>Bacteria</taxon>
        <taxon>Pseudomonadati</taxon>
        <taxon>Pseudomonadota</taxon>
        <taxon>Betaproteobacteria</taxon>
        <taxon>Burkholderiales</taxon>
        <taxon>Comamonadaceae</taxon>
        <taxon>Paracidovorax</taxon>
    </lineage>
</organism>
<reference evidence="11" key="1">
    <citation type="submission" date="2016-10" db="EMBL/GenBank/DDBJ databases">
        <authorList>
            <person name="Varghese N."/>
            <person name="Submissions S."/>
        </authorList>
    </citation>
    <scope>NUCLEOTIDE SEQUENCE [LARGE SCALE GENOMIC DNA]</scope>
    <source>
        <strain evidence="11">DSM 27981</strain>
    </source>
</reference>
<dbReference type="InterPro" id="IPR012766">
    <property type="entry name" value="Trehalose_OtsA"/>
</dbReference>
<dbReference type="RefSeq" id="WP_092940655.1">
    <property type="nucleotide sequence ID" value="NZ_FONX01000013.1"/>
</dbReference>
<keyword evidence="6 9" id="KW-0328">Glycosyltransferase</keyword>
<evidence type="ECO:0000256" key="9">
    <source>
        <dbReference type="RuleBase" id="RU362045"/>
    </source>
</evidence>
<evidence type="ECO:0000256" key="8">
    <source>
        <dbReference type="ARBA" id="ARBA00048039"/>
    </source>
</evidence>
<dbReference type="Proteomes" id="UP000199119">
    <property type="component" value="Unassembled WGS sequence"/>
</dbReference>
<evidence type="ECO:0000256" key="5">
    <source>
        <dbReference type="ARBA" id="ARBA00018539"/>
    </source>
</evidence>
<evidence type="ECO:0000256" key="1">
    <source>
        <dbReference type="ARBA" id="ARBA00005199"/>
    </source>
</evidence>
<dbReference type="Gene3D" id="3.40.50.2000">
    <property type="entry name" value="Glycogen Phosphorylase B"/>
    <property type="match status" value="2"/>
</dbReference>
<dbReference type="STRING" id="1177982.SAMN04489711_11397"/>
<dbReference type="PANTHER" id="PTHR10788:SF106">
    <property type="entry name" value="BCDNA.GH08860"/>
    <property type="match status" value="1"/>
</dbReference>
<comment type="subunit">
    <text evidence="3 9">Homotetramer.</text>
</comment>
<sequence length="470" mass="52739">MSRLVVISNRIADPRKPAAGGLAVALGETLNQTGGLWFGWSGTVTEDGLPGEGTLHTRQAGNVTLATVDLCREDHDSYYYGYSNSVLWPVFHYRLDLADFNAGYIAGYRRVNQMYARKLLPLLKDDDVIWVHDYHLIPLAAELRALGCRQKIGFFLHIPVPPPLIMAAIPQHEWLMRSFFAYDLVGLQSEADVAHFTRYLDQEASAQAVGPQRLRAFGATVQVGAFPIGIDVDEFARLAAAPEAMDTFHSMREEYSRRRLLLGIDRLDYSKGIPQRVRAFRELLSRYPENQHSATLVMIASPSRDSVNAYADLRTELEGLCGAINGDFGDLDWMPLRYIHRTVARKRVPGLCRAAAVGLVTPLRDGMNLVAKEYVAAQDPEDPGVLVLSRFAGAAEQMKEALLVNPYDTQGMADTIQTALQMPLPERQRRHQRLMENIREHDVHWWRKSYLSALEQAGEDDDRSHLARGS</sequence>
<evidence type="ECO:0000256" key="7">
    <source>
        <dbReference type="ARBA" id="ARBA00022679"/>
    </source>
</evidence>
<evidence type="ECO:0000313" key="11">
    <source>
        <dbReference type="Proteomes" id="UP000199119"/>
    </source>
</evidence>
<dbReference type="SUPFAM" id="SSF53756">
    <property type="entry name" value="UDP-Glycosyltransferase/glycogen phosphorylase"/>
    <property type="match status" value="1"/>
</dbReference>
<dbReference type="OrthoDB" id="9815690at2"/>
<protein>
    <recommendedName>
        <fullName evidence="5 9">Trehalose-6-phosphate synthase</fullName>
        <ecNumber evidence="4 9">2.4.1.15</ecNumber>
    </recommendedName>
    <alternativeName>
        <fullName evidence="9">Osmoregulatory trehalose synthesis protein A</fullName>
    </alternativeName>
    <alternativeName>
        <fullName evidence="9">UDP-glucose-glucosephosphate glucosyltransferase</fullName>
    </alternativeName>
</protein>
<dbReference type="CDD" id="cd03788">
    <property type="entry name" value="GT20_TPS"/>
    <property type="match status" value="1"/>
</dbReference>
<gene>
    <name evidence="10" type="ORF">SAMN04489711_11397</name>
</gene>
<dbReference type="Pfam" id="PF00982">
    <property type="entry name" value="Glyco_transf_20"/>
    <property type="match status" value="1"/>
</dbReference>
<comment type="similarity">
    <text evidence="2 9">Belongs to the glycosyltransferase 20 family.</text>
</comment>
<dbReference type="EC" id="2.4.1.15" evidence="4 9"/>